<accession>A0ABV4P5W3</accession>
<evidence type="ECO:0000313" key="4">
    <source>
        <dbReference type="Proteomes" id="UP001569428"/>
    </source>
</evidence>
<feature type="domain" description="Activator of Hsp90 ATPase homologue 1/2-like C-terminal" evidence="2">
    <location>
        <begin position="20"/>
        <end position="64"/>
    </location>
</feature>
<dbReference type="CDD" id="cd07814">
    <property type="entry name" value="SRPBCC_CalC_Aha1-like"/>
    <property type="match status" value="1"/>
</dbReference>
<protein>
    <submittedName>
        <fullName evidence="3">SRPBCC domain-containing protein</fullName>
    </submittedName>
</protein>
<dbReference type="Proteomes" id="UP001569428">
    <property type="component" value="Unassembled WGS sequence"/>
</dbReference>
<comment type="similarity">
    <text evidence="1">Belongs to the AHA1 family.</text>
</comment>
<dbReference type="SUPFAM" id="SSF55961">
    <property type="entry name" value="Bet v1-like"/>
    <property type="match status" value="1"/>
</dbReference>
<evidence type="ECO:0000256" key="1">
    <source>
        <dbReference type="ARBA" id="ARBA00006817"/>
    </source>
</evidence>
<reference evidence="3 4" key="1">
    <citation type="submission" date="2024-08" db="EMBL/GenBank/DDBJ databases">
        <authorList>
            <person name="Ishaq N."/>
        </authorList>
    </citation>
    <scope>NUCLEOTIDE SEQUENCE [LARGE SCALE GENOMIC DNA]</scope>
    <source>
        <strain evidence="3 4">DSM 18651</strain>
    </source>
</reference>
<dbReference type="Gene3D" id="3.30.530.20">
    <property type="match status" value="1"/>
</dbReference>
<dbReference type="InterPro" id="IPR013538">
    <property type="entry name" value="ASHA1/2-like_C"/>
</dbReference>
<evidence type="ECO:0000259" key="2">
    <source>
        <dbReference type="Pfam" id="PF08327"/>
    </source>
</evidence>
<proteinExistence type="inferred from homology"/>
<dbReference type="RefSeq" id="WP_371841197.1">
    <property type="nucleotide sequence ID" value="NZ_JBGMEK010000090.1"/>
</dbReference>
<gene>
    <name evidence="3" type="ORF">ACCI49_21055</name>
</gene>
<dbReference type="EMBL" id="JBGMEK010000090">
    <property type="protein sequence ID" value="MFA0813390.1"/>
    <property type="molecule type" value="Genomic_DNA"/>
</dbReference>
<name>A0ABV4P5W3_9GAMM</name>
<comment type="caution">
    <text evidence="3">The sequence shown here is derived from an EMBL/GenBank/DDBJ whole genome shotgun (WGS) entry which is preliminary data.</text>
</comment>
<dbReference type="InterPro" id="IPR023393">
    <property type="entry name" value="START-like_dom_sf"/>
</dbReference>
<dbReference type="Pfam" id="PF08327">
    <property type="entry name" value="AHSA1"/>
    <property type="match status" value="1"/>
</dbReference>
<keyword evidence="4" id="KW-1185">Reference proteome</keyword>
<evidence type="ECO:0000313" key="3">
    <source>
        <dbReference type="EMBL" id="MFA0813390.1"/>
    </source>
</evidence>
<organism evidence="3 4">
    <name type="scientific">Microbulbifer epialgicus</name>
    <dbReference type="NCBI Taxonomy" id="393907"/>
    <lineage>
        <taxon>Bacteria</taxon>
        <taxon>Pseudomonadati</taxon>
        <taxon>Pseudomonadota</taxon>
        <taxon>Gammaproteobacteria</taxon>
        <taxon>Cellvibrionales</taxon>
        <taxon>Microbulbiferaceae</taxon>
        <taxon>Microbulbifer</taxon>
    </lineage>
</organism>
<sequence length="119" mass="13728">MNDPEVKQQENRLEMEYEIDAPPEKVWRAISIPEFREKWLPEKDLADAAPISTEPGKEIRYRMREEVSPFRESIVTFQVGPNVHGGTRLRITHQLVDARPIRQTPPAANDNRPVLMLAA</sequence>